<evidence type="ECO:0000256" key="4">
    <source>
        <dbReference type="ARBA" id="ARBA00022723"/>
    </source>
</evidence>
<evidence type="ECO:0000256" key="7">
    <source>
        <dbReference type="ARBA" id="ARBA00023242"/>
    </source>
</evidence>
<comment type="similarity">
    <text evidence="2 8">Belongs to the ORC1 family.</text>
</comment>
<keyword evidence="12" id="KW-1185">Reference proteome</keyword>
<name>A0ABQ7KBA5_9FUNG</name>
<feature type="compositionally biased region" description="Acidic residues" evidence="9">
    <location>
        <begin position="282"/>
        <end position="292"/>
    </location>
</feature>
<dbReference type="CDD" id="cd04370">
    <property type="entry name" value="BAH"/>
    <property type="match status" value="1"/>
</dbReference>
<evidence type="ECO:0000313" key="12">
    <source>
        <dbReference type="Proteomes" id="UP001194696"/>
    </source>
</evidence>
<evidence type="ECO:0000256" key="2">
    <source>
        <dbReference type="ARBA" id="ARBA00008398"/>
    </source>
</evidence>
<gene>
    <name evidence="11" type="primary">ORC1</name>
    <name evidence="11" type="ORF">BGZ96_011434</name>
</gene>
<dbReference type="SUPFAM" id="SSF46785">
    <property type="entry name" value="Winged helix' DNA-binding domain"/>
    <property type="match status" value="1"/>
</dbReference>
<feature type="compositionally biased region" description="Polar residues" evidence="9">
    <location>
        <begin position="51"/>
        <end position="63"/>
    </location>
</feature>
<accession>A0ABQ7KBA5</accession>
<feature type="domain" description="BAH" evidence="10">
    <location>
        <begin position="88"/>
        <end position="223"/>
    </location>
</feature>
<evidence type="ECO:0000256" key="1">
    <source>
        <dbReference type="ARBA" id="ARBA00004123"/>
    </source>
</evidence>
<feature type="region of interest" description="Disordered" evidence="9">
    <location>
        <begin position="243"/>
        <end position="372"/>
    </location>
</feature>
<protein>
    <recommendedName>
        <fullName evidence="8">Origin recognition complex subunit 1</fullName>
    </recommendedName>
</protein>
<feature type="compositionally biased region" description="Acidic residues" evidence="9">
    <location>
        <begin position="30"/>
        <end position="39"/>
    </location>
</feature>
<dbReference type="Pfam" id="PF01426">
    <property type="entry name" value="BAH"/>
    <property type="match status" value="1"/>
</dbReference>
<dbReference type="SUPFAM" id="SSF52540">
    <property type="entry name" value="P-loop containing nucleoside triphosphate hydrolases"/>
    <property type="match status" value="1"/>
</dbReference>
<evidence type="ECO:0000256" key="5">
    <source>
        <dbReference type="ARBA" id="ARBA00022842"/>
    </source>
</evidence>
<comment type="caution">
    <text evidence="11">The sequence shown here is derived from an EMBL/GenBank/DDBJ whole genome shotgun (WGS) entry which is preliminary data.</text>
</comment>
<evidence type="ECO:0000313" key="11">
    <source>
        <dbReference type="EMBL" id="KAG0295581.1"/>
    </source>
</evidence>
<evidence type="ECO:0000256" key="9">
    <source>
        <dbReference type="SAM" id="MobiDB-lite"/>
    </source>
</evidence>
<dbReference type="Gene3D" id="2.30.30.490">
    <property type="match status" value="1"/>
</dbReference>
<dbReference type="CDD" id="cd00009">
    <property type="entry name" value="AAA"/>
    <property type="match status" value="1"/>
</dbReference>
<dbReference type="InterPro" id="IPR003593">
    <property type="entry name" value="AAA+_ATPase"/>
</dbReference>
<dbReference type="Proteomes" id="UP001194696">
    <property type="component" value="Unassembled WGS sequence"/>
</dbReference>
<dbReference type="Gene3D" id="1.10.8.60">
    <property type="match status" value="1"/>
</dbReference>
<proteinExistence type="inferred from homology"/>
<evidence type="ECO:0000256" key="6">
    <source>
        <dbReference type="ARBA" id="ARBA00023125"/>
    </source>
</evidence>
<dbReference type="InterPro" id="IPR015163">
    <property type="entry name" value="Cdc6_C"/>
</dbReference>
<comment type="subunit">
    <text evidence="8">ORC is composed of six subunits.</text>
</comment>
<dbReference type="InterPro" id="IPR003959">
    <property type="entry name" value="ATPase_AAA_core"/>
</dbReference>
<keyword evidence="6 8" id="KW-0238">DNA-binding</keyword>
<dbReference type="Pfam" id="PF00004">
    <property type="entry name" value="AAA"/>
    <property type="match status" value="1"/>
</dbReference>
<dbReference type="InterPro" id="IPR001025">
    <property type="entry name" value="BAH_dom"/>
</dbReference>
<keyword evidence="8" id="KW-0067">ATP-binding</keyword>
<dbReference type="EMBL" id="JAAAIM010000080">
    <property type="protein sequence ID" value="KAG0295581.1"/>
    <property type="molecule type" value="Genomic_DNA"/>
</dbReference>
<feature type="region of interest" description="Disordered" evidence="9">
    <location>
        <begin position="626"/>
        <end position="647"/>
    </location>
</feature>
<evidence type="ECO:0000259" key="10">
    <source>
        <dbReference type="PROSITE" id="PS51038"/>
    </source>
</evidence>
<feature type="compositionally biased region" description="Polar residues" evidence="9">
    <location>
        <begin position="349"/>
        <end position="368"/>
    </location>
</feature>
<dbReference type="Gene3D" id="3.40.50.300">
    <property type="entry name" value="P-loop containing nucleotide triphosphate hydrolases"/>
    <property type="match status" value="1"/>
</dbReference>
<feature type="compositionally biased region" description="Acidic residues" evidence="9">
    <location>
        <begin position="300"/>
        <end position="314"/>
    </location>
</feature>
<comment type="function">
    <text evidence="8">Component of the origin recognition complex (ORC) that binds origins of replication. DNA-binding is ATP-dependent, however specific DNA sequences that define origins of replication have not been identified so far. ORC is required to assemble the pre-replication complex necessary to initiate DNA replication.</text>
</comment>
<dbReference type="InterPro" id="IPR054425">
    <property type="entry name" value="Cdc6_ORC1-like_ATPase_lid"/>
</dbReference>
<keyword evidence="3 8" id="KW-0235">DNA replication</keyword>
<dbReference type="PROSITE" id="PS51038">
    <property type="entry name" value="BAH"/>
    <property type="match status" value="1"/>
</dbReference>
<organism evidence="11 12">
    <name type="scientific">Linnemannia gamsii</name>
    <dbReference type="NCBI Taxonomy" id="64522"/>
    <lineage>
        <taxon>Eukaryota</taxon>
        <taxon>Fungi</taxon>
        <taxon>Fungi incertae sedis</taxon>
        <taxon>Mucoromycota</taxon>
        <taxon>Mortierellomycotina</taxon>
        <taxon>Mortierellomycetes</taxon>
        <taxon>Mortierellales</taxon>
        <taxon>Mortierellaceae</taxon>
        <taxon>Linnemannia</taxon>
    </lineage>
</organism>
<dbReference type="Pfam" id="PF22606">
    <property type="entry name" value="Cdc6-ORC-like_ATPase_lid"/>
    <property type="match status" value="1"/>
</dbReference>
<reference evidence="11 12" key="1">
    <citation type="journal article" date="2020" name="Fungal Divers.">
        <title>Resolving the Mortierellaceae phylogeny through synthesis of multi-gene phylogenetics and phylogenomics.</title>
        <authorList>
            <person name="Vandepol N."/>
            <person name="Liber J."/>
            <person name="Desiro A."/>
            <person name="Na H."/>
            <person name="Kennedy M."/>
            <person name="Barry K."/>
            <person name="Grigoriev I.V."/>
            <person name="Miller A.N."/>
            <person name="O'Donnell K."/>
            <person name="Stajich J.E."/>
            <person name="Bonito G."/>
        </authorList>
    </citation>
    <scope>NUCLEOTIDE SEQUENCE [LARGE SCALE GENOMIC DNA]</scope>
    <source>
        <strain evidence="11 12">AD045</strain>
    </source>
</reference>
<evidence type="ECO:0000256" key="8">
    <source>
        <dbReference type="RuleBase" id="RU365058"/>
    </source>
</evidence>
<dbReference type="Pfam" id="PF09079">
    <property type="entry name" value="WHD_Cdc6"/>
    <property type="match status" value="1"/>
</dbReference>
<dbReference type="PANTHER" id="PTHR10763">
    <property type="entry name" value="CELL DIVISION CONTROL PROTEIN 6-RELATED"/>
    <property type="match status" value="1"/>
</dbReference>
<dbReference type="InterPro" id="IPR043151">
    <property type="entry name" value="BAH_sf"/>
</dbReference>
<comment type="subcellular location">
    <subcellularLocation>
        <location evidence="1 8">Nucleus</location>
    </subcellularLocation>
</comment>
<feature type="region of interest" description="Disordered" evidence="9">
    <location>
        <begin position="1"/>
        <end position="78"/>
    </location>
</feature>
<dbReference type="InterPro" id="IPR036390">
    <property type="entry name" value="WH_DNA-bd_sf"/>
</dbReference>
<feature type="compositionally biased region" description="Basic residues" evidence="9">
    <location>
        <begin position="335"/>
        <end position="344"/>
    </location>
</feature>
<keyword evidence="5" id="KW-0460">Magnesium</keyword>
<feature type="compositionally biased region" description="Basic and acidic residues" evidence="9">
    <location>
        <begin position="626"/>
        <end position="638"/>
    </location>
</feature>
<evidence type="ECO:0000256" key="3">
    <source>
        <dbReference type="ARBA" id="ARBA00022705"/>
    </source>
</evidence>
<dbReference type="InterPro" id="IPR050311">
    <property type="entry name" value="ORC1/CDC6"/>
</dbReference>
<dbReference type="SMART" id="SM00382">
    <property type="entry name" value="AAA"/>
    <property type="match status" value="1"/>
</dbReference>
<keyword evidence="4" id="KW-0479">Metal-binding</keyword>
<sequence length="781" mass="88038">MVTTTQRVNNRLAKAKSQAQRDILYPPSDSDSDEDEPEWVGEPLNKDTLIRRTSSKTTQGSDTPSRKATRGSGLSNTPYYNAFKKGDTTYTIGDIVLLRNEQYSRRFDHPYIAQILSLWETEDGDCEGDFRWFHQDEDIAKLRRHQRTGNFPESLECGEIVYTLDDDKNDISTVIGKGHVLNELQWKGKFGEAGTDLPLEERDLTFFCRGVVRKRTGYRPIEWRGNKEMLDLKDEKELLRVSKPSKSAIATKPAGETKPGFGKQVSGASPSHRAKRARVEEERESEGSDDDVRDQAYSEMDSDQEQESEEEESDESTKPAPKKRQPKKQTAVTTPKKRPVKRVAKAPSRSKSLLSKAPTTQRSISATAPKTDFEHARNRLHVKAVPDSLPCREDEFLEIQEHLESAIEDGTGSCIYISGVPGTGKTATVHEVIRSLQAKAEDGEISPFQFVEINGMKVTEPSYAYVLLWMALSEQKVTANHALQLLEKQFSTPGPRRLPCVVLMDELDLLVTSKQTVMYNFFEWPNWLHSRLIVVAVANTMDLPERMLSNKVSSRLGLTRINFQPYTYQQLVKIVESRLEGIQAFRREAIEFAARKVGAVSGDARRALDICRRAVEIVESNAQKAEDQRRLKAERNPFEDLGPAPDPEQVTIRTVDQAIKEMFASPNVRLIQTASLHQKLFLVALTARLRRLGLAEVEFSEIAHAHLQMCRLHNIEPPMLSDLSAICASLGSSRCLLVESGKQDLHQRVRLSVSEEDVIMALKVDPLFRRLLDTLPSAPAT</sequence>
<keyword evidence="8" id="KW-0547">Nucleotide-binding</keyword>
<dbReference type="InterPro" id="IPR027417">
    <property type="entry name" value="P-loop_NTPase"/>
</dbReference>
<dbReference type="PANTHER" id="PTHR10763:SF23">
    <property type="entry name" value="ORIGIN RECOGNITION COMPLEX SUBUNIT 1"/>
    <property type="match status" value="1"/>
</dbReference>
<keyword evidence="7 8" id="KW-0539">Nucleus</keyword>